<keyword evidence="2 5" id="KW-0812">Transmembrane</keyword>
<dbReference type="PROSITE" id="PS50850">
    <property type="entry name" value="MFS"/>
    <property type="match status" value="1"/>
</dbReference>
<evidence type="ECO:0000256" key="2">
    <source>
        <dbReference type="ARBA" id="ARBA00022692"/>
    </source>
</evidence>
<dbReference type="GO" id="GO:0015244">
    <property type="term" value="F:fluconazole transmembrane transporter activity"/>
    <property type="evidence" value="ECO:0007669"/>
    <property type="project" value="TreeGrafter"/>
</dbReference>
<dbReference type="Gene3D" id="1.20.1720.10">
    <property type="entry name" value="Multidrug resistance protein D"/>
    <property type="match status" value="1"/>
</dbReference>
<keyword evidence="8" id="KW-1185">Reference proteome</keyword>
<keyword evidence="3 5" id="KW-1133">Transmembrane helix</keyword>
<keyword evidence="4 5" id="KW-0472">Membrane</keyword>
<dbReference type="Pfam" id="PF07690">
    <property type="entry name" value="MFS_1"/>
    <property type="match status" value="1"/>
</dbReference>
<dbReference type="OrthoDB" id="4094544at2759"/>
<sequence length="253" mass="27868">MVSIFLKNTALSDLFEMLKIIKITELHNIPGKNNRDTESNNSENKSFNSVEHENVDCAIDKKNSHVNEKQTKYDPFLVTWNGPNDPDYPMNWSTSRKILVIVQIMLLTCVNYMGSSIYAPGEDGIREEFKVGHVTATLNVSLYILGYGIGPLLFSTLSELSTIGRQPIYIITFIMFFLFNIDIATVHSIGGMIVMRFITGILCSLQLATGGATIGDVMPPEMINLFLGIWSVGVMVAPITGPLLGAAMVVARG</sequence>
<comment type="subcellular location">
    <subcellularLocation>
        <location evidence="1">Membrane</location>
        <topology evidence="1">Multi-pass membrane protein</topology>
    </subcellularLocation>
</comment>
<evidence type="ECO:0000256" key="3">
    <source>
        <dbReference type="ARBA" id="ARBA00022989"/>
    </source>
</evidence>
<protein>
    <recommendedName>
        <fullName evidence="6">Major facilitator superfamily (MFS) profile domain-containing protein</fullName>
    </recommendedName>
</protein>
<dbReference type="PANTHER" id="PTHR23502">
    <property type="entry name" value="MAJOR FACILITATOR SUPERFAMILY"/>
    <property type="match status" value="1"/>
</dbReference>
<dbReference type="Proteomes" id="UP000750334">
    <property type="component" value="Unassembled WGS sequence"/>
</dbReference>
<dbReference type="EMBL" id="PUHR01000174">
    <property type="protein sequence ID" value="KAG0660547.1"/>
    <property type="molecule type" value="Genomic_DNA"/>
</dbReference>
<reference evidence="7 8" key="1">
    <citation type="submission" date="2020-11" db="EMBL/GenBank/DDBJ databases">
        <title>Kefir isolates.</title>
        <authorList>
            <person name="Marcisauskas S."/>
            <person name="Kim Y."/>
            <person name="Blasche S."/>
        </authorList>
    </citation>
    <scope>NUCLEOTIDE SEQUENCE [LARGE SCALE GENOMIC DNA]</scope>
    <source>
        <strain evidence="7 8">OG2</strain>
    </source>
</reference>
<evidence type="ECO:0000313" key="8">
    <source>
        <dbReference type="Proteomes" id="UP000750334"/>
    </source>
</evidence>
<comment type="caution">
    <text evidence="7">The sequence shown here is derived from an EMBL/GenBank/DDBJ whole genome shotgun (WGS) entry which is preliminary data.</text>
</comment>
<dbReference type="SUPFAM" id="SSF103473">
    <property type="entry name" value="MFS general substrate transporter"/>
    <property type="match status" value="1"/>
</dbReference>
<dbReference type="GO" id="GO:0005886">
    <property type="term" value="C:plasma membrane"/>
    <property type="evidence" value="ECO:0007669"/>
    <property type="project" value="TreeGrafter"/>
</dbReference>
<dbReference type="GO" id="GO:1990961">
    <property type="term" value="P:xenobiotic detoxification by transmembrane export across the plasma membrane"/>
    <property type="evidence" value="ECO:0007669"/>
    <property type="project" value="TreeGrafter"/>
</dbReference>
<proteinExistence type="predicted"/>
<name>A0A9P6W2P7_MAUEX</name>
<feature type="transmembrane region" description="Helical" evidence="5">
    <location>
        <begin position="98"/>
        <end position="119"/>
    </location>
</feature>
<feature type="transmembrane region" description="Helical" evidence="5">
    <location>
        <begin position="193"/>
        <end position="215"/>
    </location>
</feature>
<accession>A0A9P6W2P7</accession>
<evidence type="ECO:0000313" key="7">
    <source>
        <dbReference type="EMBL" id="KAG0660547.1"/>
    </source>
</evidence>
<dbReference type="PANTHER" id="PTHR23502:SF23">
    <property type="entry name" value="FLUCONAZOLE RESISTANCE PROTEIN 1"/>
    <property type="match status" value="1"/>
</dbReference>
<evidence type="ECO:0000256" key="5">
    <source>
        <dbReference type="SAM" id="Phobius"/>
    </source>
</evidence>
<dbReference type="AlphaFoldDB" id="A0A9P6W2P7"/>
<dbReference type="InterPro" id="IPR020846">
    <property type="entry name" value="MFS_dom"/>
</dbReference>
<evidence type="ECO:0000256" key="4">
    <source>
        <dbReference type="ARBA" id="ARBA00023136"/>
    </source>
</evidence>
<gene>
    <name evidence="7" type="ORF">C6P45_001564</name>
</gene>
<dbReference type="InterPro" id="IPR036259">
    <property type="entry name" value="MFS_trans_sf"/>
</dbReference>
<dbReference type="InterPro" id="IPR011701">
    <property type="entry name" value="MFS"/>
</dbReference>
<feature type="transmembrane region" description="Helical" evidence="5">
    <location>
        <begin position="131"/>
        <end position="154"/>
    </location>
</feature>
<feature type="domain" description="Major facilitator superfamily (MFS) profile" evidence="6">
    <location>
        <begin position="100"/>
        <end position="253"/>
    </location>
</feature>
<feature type="transmembrane region" description="Helical" evidence="5">
    <location>
        <begin position="166"/>
        <end position="186"/>
    </location>
</feature>
<evidence type="ECO:0000256" key="1">
    <source>
        <dbReference type="ARBA" id="ARBA00004141"/>
    </source>
</evidence>
<feature type="transmembrane region" description="Helical" evidence="5">
    <location>
        <begin position="227"/>
        <end position="251"/>
    </location>
</feature>
<organism evidence="7 8">
    <name type="scientific">Maudiozyma exigua</name>
    <name type="common">Yeast</name>
    <name type="synonym">Kazachstania exigua</name>
    <dbReference type="NCBI Taxonomy" id="34358"/>
    <lineage>
        <taxon>Eukaryota</taxon>
        <taxon>Fungi</taxon>
        <taxon>Dikarya</taxon>
        <taxon>Ascomycota</taxon>
        <taxon>Saccharomycotina</taxon>
        <taxon>Saccharomycetes</taxon>
        <taxon>Saccharomycetales</taxon>
        <taxon>Saccharomycetaceae</taxon>
        <taxon>Maudiozyma</taxon>
    </lineage>
</organism>
<evidence type="ECO:0000259" key="6">
    <source>
        <dbReference type="PROSITE" id="PS50850"/>
    </source>
</evidence>